<accession>A0A6J0P0T8</accession>
<gene>
    <name evidence="5" type="primary">LOC108860145</name>
    <name evidence="6" type="synonym">LOC130510645</name>
</gene>
<dbReference type="GO" id="GO:0004673">
    <property type="term" value="F:protein histidine kinase activity"/>
    <property type="evidence" value="ECO:0007669"/>
    <property type="project" value="UniProtKB-EC"/>
</dbReference>
<dbReference type="OrthoDB" id="10266508at2759"/>
<dbReference type="KEGG" id="rsz:108860145"/>
<dbReference type="GO" id="GO:0005634">
    <property type="term" value="C:nucleus"/>
    <property type="evidence" value="ECO:0007669"/>
    <property type="project" value="TreeGrafter"/>
</dbReference>
<dbReference type="EC" id="2.7.13.3" evidence="2"/>
<comment type="catalytic activity">
    <reaction evidence="1">
        <text>ATP + protein L-histidine = ADP + protein N-phospho-L-histidine.</text>
        <dbReference type="EC" id="2.7.13.3"/>
    </reaction>
</comment>
<reference evidence="5 6" key="2">
    <citation type="submission" date="2025-04" db="UniProtKB">
        <authorList>
            <consortium name="RefSeq"/>
        </authorList>
    </citation>
    <scope>IDENTIFICATION</scope>
    <source>
        <tissue evidence="5 6">Leaf</tissue>
    </source>
</reference>
<protein>
    <recommendedName>
        <fullName evidence="2">histidine kinase</fullName>
        <ecNumber evidence="2">2.7.13.3</ecNumber>
    </recommendedName>
</protein>
<evidence type="ECO:0000313" key="4">
    <source>
        <dbReference type="Proteomes" id="UP000504610"/>
    </source>
</evidence>
<sequence length="102" mass="11578">MLKLLMDTDLDAKQMDSAETAHGSRKDLISLINEVLDQAKIESGRIKLENVPFDLRFLMDNVSSLLSGKVAEKRNRVFSRAASIWFHDQAWIVTAEVVTFKL</sequence>
<dbReference type="PANTHER" id="PTHR43719:SF57">
    <property type="entry name" value="BNAC03G44990D PROTEIN"/>
    <property type="match status" value="1"/>
</dbReference>
<dbReference type="Gene3D" id="1.10.287.130">
    <property type="match status" value="1"/>
</dbReference>
<evidence type="ECO:0000256" key="1">
    <source>
        <dbReference type="ARBA" id="ARBA00000085"/>
    </source>
</evidence>
<keyword evidence="4" id="KW-1185">Reference proteome</keyword>
<proteinExistence type="predicted"/>
<dbReference type="RefSeq" id="XP_018489553.1">
    <property type="nucleotide sequence ID" value="XM_018634051.2"/>
</dbReference>
<evidence type="ECO:0000256" key="3">
    <source>
        <dbReference type="ARBA" id="ARBA00022553"/>
    </source>
</evidence>
<dbReference type="PANTHER" id="PTHR43719">
    <property type="entry name" value="TWO-COMPONENT HISTIDINE KINASE"/>
    <property type="match status" value="1"/>
</dbReference>
<organism evidence="4 5">
    <name type="scientific">Raphanus sativus</name>
    <name type="common">Radish</name>
    <name type="synonym">Raphanus raphanistrum var. sativus</name>
    <dbReference type="NCBI Taxonomy" id="3726"/>
    <lineage>
        <taxon>Eukaryota</taxon>
        <taxon>Viridiplantae</taxon>
        <taxon>Streptophyta</taxon>
        <taxon>Embryophyta</taxon>
        <taxon>Tracheophyta</taxon>
        <taxon>Spermatophyta</taxon>
        <taxon>Magnoliopsida</taxon>
        <taxon>eudicotyledons</taxon>
        <taxon>Gunneridae</taxon>
        <taxon>Pentapetalae</taxon>
        <taxon>rosids</taxon>
        <taxon>malvids</taxon>
        <taxon>Brassicales</taxon>
        <taxon>Brassicaceae</taxon>
        <taxon>Brassiceae</taxon>
        <taxon>Raphanus</taxon>
    </lineage>
</organism>
<evidence type="ECO:0000313" key="5">
    <source>
        <dbReference type="RefSeq" id="XP_018489553.1"/>
    </source>
</evidence>
<evidence type="ECO:0000256" key="2">
    <source>
        <dbReference type="ARBA" id="ARBA00012438"/>
    </source>
</evidence>
<dbReference type="Proteomes" id="UP000504610">
    <property type="component" value="Chromosome 4"/>
</dbReference>
<name>A0A6J0P0T8_RAPSA</name>
<dbReference type="AlphaFoldDB" id="A0A6J0P0T8"/>
<dbReference type="RefSeq" id="XP_056863136.1">
    <property type="nucleotide sequence ID" value="XM_057007156.1"/>
</dbReference>
<evidence type="ECO:0000313" key="6">
    <source>
        <dbReference type="RefSeq" id="XP_056863136.1"/>
    </source>
</evidence>
<reference evidence="4" key="1">
    <citation type="journal article" date="2019" name="Database">
        <title>The radish genome database (RadishGD): an integrated information resource for radish genomics.</title>
        <authorList>
            <person name="Yu H.J."/>
            <person name="Baek S."/>
            <person name="Lee Y.J."/>
            <person name="Cho A."/>
            <person name="Mun J.H."/>
        </authorList>
    </citation>
    <scope>NUCLEOTIDE SEQUENCE [LARGE SCALE GENOMIC DNA]</scope>
    <source>
        <strain evidence="4">cv. WK10039</strain>
    </source>
</reference>
<dbReference type="InterPro" id="IPR050956">
    <property type="entry name" value="2C_system_His_kinase"/>
</dbReference>
<dbReference type="GeneID" id="108860145"/>
<keyword evidence="3" id="KW-0597">Phosphoprotein</keyword>